<dbReference type="InterPro" id="IPR056599">
    <property type="entry name" value="AAA_lid_fung"/>
</dbReference>
<dbReference type="Pfam" id="PF22942">
    <property type="entry name" value="DUF7025"/>
    <property type="match status" value="1"/>
</dbReference>
<evidence type="ECO:0000256" key="1">
    <source>
        <dbReference type="SAM" id="MobiDB-lite"/>
    </source>
</evidence>
<dbReference type="PANTHER" id="PTHR46411:SF2">
    <property type="entry name" value="AAA+ ATPASE DOMAIN-CONTAINING PROTEIN"/>
    <property type="match status" value="1"/>
</dbReference>
<feature type="non-terminal residue" evidence="3">
    <location>
        <position position="720"/>
    </location>
</feature>
<proteinExistence type="predicted"/>
<organism evidence="3 4">
    <name type="scientific">Aureobasidium melanogenum</name>
    <name type="common">Aureobasidium pullulans var. melanogenum</name>
    <dbReference type="NCBI Taxonomy" id="46634"/>
    <lineage>
        <taxon>Eukaryota</taxon>
        <taxon>Fungi</taxon>
        <taxon>Dikarya</taxon>
        <taxon>Ascomycota</taxon>
        <taxon>Pezizomycotina</taxon>
        <taxon>Dothideomycetes</taxon>
        <taxon>Dothideomycetidae</taxon>
        <taxon>Dothideales</taxon>
        <taxon>Saccotheciaceae</taxon>
        <taxon>Aureobasidium</taxon>
    </lineage>
</organism>
<feature type="region of interest" description="Disordered" evidence="1">
    <location>
        <begin position="1"/>
        <end position="35"/>
    </location>
</feature>
<dbReference type="InterPro" id="IPR003593">
    <property type="entry name" value="AAA+_ATPase"/>
</dbReference>
<dbReference type="InterPro" id="IPR054289">
    <property type="entry name" value="DUF7025"/>
</dbReference>
<dbReference type="SUPFAM" id="SSF52540">
    <property type="entry name" value="P-loop containing nucleoside triphosphate hydrolases"/>
    <property type="match status" value="1"/>
</dbReference>
<protein>
    <submittedName>
        <fullName evidence="3">P-loop containing nucleoside triphosphate hydrolase protein</fullName>
    </submittedName>
</protein>
<dbReference type="CDD" id="cd19481">
    <property type="entry name" value="RecA-like_protease"/>
    <property type="match status" value="1"/>
</dbReference>
<dbReference type="AlphaFoldDB" id="A0A9P8ET01"/>
<dbReference type="EMBL" id="JAHFXF010000069">
    <property type="protein sequence ID" value="KAG9697758.1"/>
    <property type="molecule type" value="Genomic_DNA"/>
</dbReference>
<dbReference type="Pfam" id="PF23232">
    <property type="entry name" value="AAA_lid_13"/>
    <property type="match status" value="1"/>
</dbReference>
<sequence length="720" mass="82175">MNQTPAASSKRPRNEVEDDEFAQLDPKRPKEGTPVELATKSPYLIVHRVRCAGGSYHSHHYEIADYLDVPRLFARDNKANGLRGTKPIEDLEQFLEEHSDYDFVVIRKYSCKAYYEAHEGEFQEIGDSRLRMQISSEQRAYLYTLRNDLPLAMPQDESITDFSQDMAEALNALDGLCQWNGTFDPDYSEDLELKSPYVIVYHSRMSLNEYRNKGIDPVYWSCIDGFRDYVLGSMSNDYAEADACLEKSEITSRHLAKLFREGDIVVTKRKGEEMGLLCKSVRCPNPQTCDLECQSWTFDGTFRKKLEHLRITWPAGQSLDTIHIVSLETFPLRFAGKELEDGLKERGQMLWDCRFRKYVSYEDSIPAANKQTTNLRFMVDMSTYHTLHPSTADAPQDMASPGEALEHTTMQAKEPPGDDFLFTLPARVPGFGFHNKRWVDLSLRKVKEVSWDTNAFQNLVMDEQKKNLLEALVVVQGDRSQTKVADVIEGKGNGLILLLHGPPGTGKTLTAESVAERAQKPLYRVTCGDIGTHPEDIERYLDSVLFIGKTWDCVVLLDEADIFLEERSPSDLKRNALVSIFLRVLEYYDGILILTTNRVGTFDEAFKSRIQLAVHYPSLKMSDREQIWKLFLDSIKGEVKVTNAQLFALAKHPLNGRQIRNTIKTASQQAFYQKSCLTYGHLQTAIDVANEFEDYIRKARCQTDEERAADSFARAPECKE</sequence>
<keyword evidence="3" id="KW-0378">Hydrolase</keyword>
<comment type="caution">
    <text evidence="3">The sequence shown here is derived from an EMBL/GenBank/DDBJ whole genome shotgun (WGS) entry which is preliminary data.</text>
</comment>
<dbReference type="Proteomes" id="UP000779574">
    <property type="component" value="Unassembled WGS sequence"/>
</dbReference>
<evidence type="ECO:0000313" key="3">
    <source>
        <dbReference type="EMBL" id="KAG9697758.1"/>
    </source>
</evidence>
<dbReference type="InterPro" id="IPR003959">
    <property type="entry name" value="ATPase_AAA_core"/>
</dbReference>
<dbReference type="GO" id="GO:0005524">
    <property type="term" value="F:ATP binding"/>
    <property type="evidence" value="ECO:0007669"/>
    <property type="project" value="InterPro"/>
</dbReference>
<feature type="domain" description="AAA+ ATPase" evidence="2">
    <location>
        <begin position="493"/>
        <end position="620"/>
    </location>
</feature>
<dbReference type="OrthoDB" id="10042665at2759"/>
<evidence type="ECO:0000313" key="4">
    <source>
        <dbReference type="Proteomes" id="UP000779574"/>
    </source>
</evidence>
<dbReference type="PANTHER" id="PTHR46411">
    <property type="entry name" value="FAMILY ATPASE, PUTATIVE-RELATED"/>
    <property type="match status" value="1"/>
</dbReference>
<dbReference type="Pfam" id="PF00004">
    <property type="entry name" value="AAA"/>
    <property type="match status" value="1"/>
</dbReference>
<dbReference type="GO" id="GO:0016887">
    <property type="term" value="F:ATP hydrolysis activity"/>
    <property type="evidence" value="ECO:0007669"/>
    <property type="project" value="InterPro"/>
</dbReference>
<reference evidence="3" key="2">
    <citation type="submission" date="2021-08" db="EMBL/GenBank/DDBJ databases">
        <authorList>
            <person name="Gostincar C."/>
            <person name="Sun X."/>
            <person name="Song Z."/>
            <person name="Gunde-Cimerman N."/>
        </authorList>
    </citation>
    <scope>NUCLEOTIDE SEQUENCE</scope>
    <source>
        <strain evidence="3">EXF-9911</strain>
    </source>
</reference>
<reference evidence="3" key="1">
    <citation type="journal article" date="2021" name="J Fungi (Basel)">
        <title>Virulence traits and population genomics of the black yeast Aureobasidium melanogenum.</title>
        <authorList>
            <person name="Cernosa A."/>
            <person name="Sun X."/>
            <person name="Gostincar C."/>
            <person name="Fang C."/>
            <person name="Gunde-Cimerman N."/>
            <person name="Song Z."/>
        </authorList>
    </citation>
    <scope>NUCLEOTIDE SEQUENCE</scope>
    <source>
        <strain evidence="3">EXF-9911</strain>
    </source>
</reference>
<dbReference type="Gene3D" id="3.40.50.300">
    <property type="entry name" value="P-loop containing nucleotide triphosphate hydrolases"/>
    <property type="match status" value="1"/>
</dbReference>
<dbReference type="SMART" id="SM00382">
    <property type="entry name" value="AAA"/>
    <property type="match status" value="1"/>
</dbReference>
<name>A0A9P8ET01_AURME</name>
<evidence type="ECO:0000259" key="2">
    <source>
        <dbReference type="SMART" id="SM00382"/>
    </source>
</evidence>
<accession>A0A9P8ET01</accession>
<gene>
    <name evidence="3" type="ORF">KCU76_g2757</name>
</gene>
<dbReference type="InterPro" id="IPR027417">
    <property type="entry name" value="P-loop_NTPase"/>
</dbReference>